<gene>
    <name evidence="2" type="ORF">GCM10010439_21370</name>
</gene>
<protein>
    <recommendedName>
        <fullName evidence="4">Fungal lipase-like domain-containing protein</fullName>
    </recommendedName>
</protein>
<evidence type="ECO:0000256" key="1">
    <source>
        <dbReference type="SAM" id="MobiDB-lite"/>
    </source>
</evidence>
<dbReference type="InterPro" id="IPR029058">
    <property type="entry name" value="AB_hydrolase_fold"/>
</dbReference>
<keyword evidence="3" id="KW-1185">Reference proteome</keyword>
<name>A0ABP6GLV8_9ACTN</name>
<organism evidence="2 3">
    <name type="scientific">Actinocorallia aurantiaca</name>
    <dbReference type="NCBI Taxonomy" id="46204"/>
    <lineage>
        <taxon>Bacteria</taxon>
        <taxon>Bacillati</taxon>
        <taxon>Actinomycetota</taxon>
        <taxon>Actinomycetes</taxon>
        <taxon>Streptosporangiales</taxon>
        <taxon>Thermomonosporaceae</taxon>
        <taxon>Actinocorallia</taxon>
    </lineage>
</organism>
<dbReference type="SUPFAM" id="SSF53474">
    <property type="entry name" value="alpha/beta-Hydrolases"/>
    <property type="match status" value="1"/>
</dbReference>
<sequence length="727" mass="76948">MSRRCSGIRRWRGRCGVRPASGGRAERALLRAVTDRRGLGWAFSGGGLGTFGAKLGGFVHAENLPIRVMTTSLRLRIAAVVLRHPELAEDPLLRRLLDAVSADGDLAAGRALHALVKDRGAARTLSGVAPIFGELLALRALLDKNPLNDNTAWLIATGLGAATADPLTGMSNRAVARLDRGAGAAVPARPAPHEAERLSARGSFLDYLSDLLVIRPTGRVLVQTVRGPDGAERHVVLAPGMRMGTPQTDSPADLLGAFSSTVLDSGPYSRSLAAAVADHGVPRGAEIALIGHSAGGSAVMSLAQDPEFNARHVVTDVIAIGSPIDFKRPASPATRVSSITNHHDIIPTLDGQGAGNCFDLHPDWYIVDYTDSTHLFPACHGLEQYAANLRDDLPEARAHLEDQLSAYTGPVVRRSLYRLYDHAPHPPGFPFLTVPTHPRDTSEGAVTVPIRTFDAAVFTAWFTVPAARVEALLSGTPFTAVTAGSRAVAVLHLAAHRESTLGPHHETTLSLLVHSPLRPRPADLCRDLLRAPSLRHAGLHPLATAVTTREARAAARDLWSHPAHLAETTLDLTPTTVAASLTAPADPAPVLTLAGALGPRLRPPRPRRPVTTRILYSHADGVPLRSLLQSTGPTATHPASRVFLASTAPEHPLSVLLHDLSLPGTRPFLCQTTPSARLLRHPPASLTPEFAPDALSGTDPSRSSAVPSSAPSDASSPSRLLSRPLEP</sequence>
<dbReference type="InterPro" id="IPR023375">
    <property type="entry name" value="ADC_dom_sf"/>
</dbReference>
<dbReference type="RefSeq" id="WP_344450137.1">
    <property type="nucleotide sequence ID" value="NZ_BAAATZ010000007.1"/>
</dbReference>
<proteinExistence type="predicted"/>
<accession>A0ABP6GLV8</accession>
<evidence type="ECO:0000313" key="3">
    <source>
        <dbReference type="Proteomes" id="UP001501842"/>
    </source>
</evidence>
<dbReference type="Gene3D" id="3.40.50.1820">
    <property type="entry name" value="alpha/beta hydrolase"/>
    <property type="match status" value="1"/>
</dbReference>
<dbReference type="SUPFAM" id="SSF160104">
    <property type="entry name" value="Acetoacetate decarboxylase-like"/>
    <property type="match status" value="1"/>
</dbReference>
<comment type="caution">
    <text evidence="2">The sequence shown here is derived from an EMBL/GenBank/DDBJ whole genome shotgun (WGS) entry which is preliminary data.</text>
</comment>
<dbReference type="EMBL" id="BAAATZ010000007">
    <property type="protein sequence ID" value="GAA2724240.1"/>
    <property type="molecule type" value="Genomic_DNA"/>
</dbReference>
<feature type="region of interest" description="Disordered" evidence="1">
    <location>
        <begin position="679"/>
        <end position="727"/>
    </location>
</feature>
<reference evidence="3" key="1">
    <citation type="journal article" date="2019" name="Int. J. Syst. Evol. Microbiol.">
        <title>The Global Catalogue of Microorganisms (GCM) 10K type strain sequencing project: providing services to taxonomists for standard genome sequencing and annotation.</title>
        <authorList>
            <consortium name="The Broad Institute Genomics Platform"/>
            <consortium name="The Broad Institute Genome Sequencing Center for Infectious Disease"/>
            <person name="Wu L."/>
            <person name="Ma J."/>
        </authorList>
    </citation>
    <scope>NUCLEOTIDE SEQUENCE [LARGE SCALE GENOMIC DNA]</scope>
    <source>
        <strain evidence="3">JCM 8201</strain>
    </source>
</reference>
<dbReference type="Proteomes" id="UP001501842">
    <property type="component" value="Unassembled WGS sequence"/>
</dbReference>
<evidence type="ECO:0008006" key="4">
    <source>
        <dbReference type="Google" id="ProtNLM"/>
    </source>
</evidence>
<dbReference type="Gene3D" id="2.40.400.10">
    <property type="entry name" value="Acetoacetate decarboxylase-like"/>
    <property type="match status" value="1"/>
</dbReference>
<feature type="compositionally biased region" description="Low complexity" evidence="1">
    <location>
        <begin position="700"/>
        <end position="727"/>
    </location>
</feature>
<evidence type="ECO:0000313" key="2">
    <source>
        <dbReference type="EMBL" id="GAA2724240.1"/>
    </source>
</evidence>